<dbReference type="InterPro" id="IPR029510">
    <property type="entry name" value="Ald_DH_CS_GLU"/>
</dbReference>
<keyword evidence="8" id="KW-1185">Reference proteome</keyword>
<dbReference type="InterPro" id="IPR016163">
    <property type="entry name" value="Ald_DH_C"/>
</dbReference>
<dbReference type="PROSITE" id="PS00687">
    <property type="entry name" value="ALDEHYDE_DEHYDR_GLU"/>
    <property type="match status" value="1"/>
</dbReference>
<dbReference type="FunFam" id="3.40.605.10:FF:000007">
    <property type="entry name" value="NAD/NADP-dependent betaine aldehyde dehydrogenase"/>
    <property type="match status" value="1"/>
</dbReference>
<dbReference type="CDD" id="cd07138">
    <property type="entry name" value="ALDH_CddD_SSP0762"/>
    <property type="match status" value="1"/>
</dbReference>
<accession>A0A5N7MAH1</accession>
<dbReference type="SUPFAM" id="SSF53720">
    <property type="entry name" value="ALDH-like"/>
    <property type="match status" value="1"/>
</dbReference>
<feature type="active site" evidence="4">
    <location>
        <position position="244"/>
    </location>
</feature>
<organism evidence="7 8">
    <name type="scientific">Microvirga tunisiensis</name>
    <dbReference type="NCBI Taxonomy" id="2108360"/>
    <lineage>
        <taxon>Bacteria</taxon>
        <taxon>Pseudomonadati</taxon>
        <taxon>Pseudomonadota</taxon>
        <taxon>Alphaproteobacteria</taxon>
        <taxon>Hyphomicrobiales</taxon>
        <taxon>Methylobacteriaceae</taxon>
        <taxon>Microvirga</taxon>
    </lineage>
</organism>
<keyword evidence="2 5" id="KW-0560">Oxidoreductase</keyword>
<dbReference type="AlphaFoldDB" id="A0A5N7MAH1"/>
<evidence type="ECO:0000313" key="8">
    <source>
        <dbReference type="Proteomes" id="UP000403266"/>
    </source>
</evidence>
<sequence length="484" mass="52358">MRHYGKLFIDGAWVEPSSSGHRTMVDPSTEEAFATVANGGDAEDVNKAVAAARSAFETYSKTPIIERVELIDSIISVYEARVGDFADIVAQEVGAPLSVKAQATGPIGHMKVARDLLKTYKFETQLANTVIRREPIGVCGLISPWNWPVQTPVIKLIYALAAGCTVVQKPSDASPISTILLTEVLERAGVPKGVVNTVIGRGRVVGEAISNHPDVDMISFTGSTAAGIKVGEAAARTVKRVSLELGGKSANIVLQDADLEKASRWNVQRCFFNAGQSCHAPSRMLVHESQLNDVIPYLIDEVGKYRIGDPRDPETTMGPLVNADQFESVQRYIRIGIDEGARLVAGGPGRPAGLNRGYFTRPTVFVDVTPEMTIANEEIFGPVLAVMPYSTEEQALKIANDSPYGLGGYVFSGDRYRGYEFAKGLHAGRICFNGANTNSLTPMGGYKQSGVGRSMGVFGLEEYLEIKSIYGFDEEAHRLPELMH</sequence>
<dbReference type="Gene3D" id="3.40.309.10">
    <property type="entry name" value="Aldehyde Dehydrogenase, Chain A, domain 2"/>
    <property type="match status" value="1"/>
</dbReference>
<evidence type="ECO:0000313" key="7">
    <source>
        <dbReference type="EMBL" id="MPR23668.1"/>
    </source>
</evidence>
<feature type="domain" description="Aldehyde dehydrogenase" evidence="6">
    <location>
        <begin position="13"/>
        <end position="469"/>
    </location>
</feature>
<comment type="caution">
    <text evidence="7">The sequence shown here is derived from an EMBL/GenBank/DDBJ whole genome shotgun (WGS) entry which is preliminary data.</text>
</comment>
<dbReference type="InterPro" id="IPR016161">
    <property type="entry name" value="Ald_DH/histidinol_DH"/>
</dbReference>
<dbReference type="GO" id="GO:0016620">
    <property type="term" value="F:oxidoreductase activity, acting on the aldehyde or oxo group of donors, NAD or NADP as acceptor"/>
    <property type="evidence" value="ECO:0007669"/>
    <property type="project" value="InterPro"/>
</dbReference>
<dbReference type="InterPro" id="IPR015590">
    <property type="entry name" value="Aldehyde_DH_dom"/>
</dbReference>
<dbReference type="PANTHER" id="PTHR42804">
    <property type="entry name" value="ALDEHYDE DEHYDROGENASE"/>
    <property type="match status" value="1"/>
</dbReference>
<dbReference type="RefSeq" id="WP_152708585.1">
    <property type="nucleotide sequence ID" value="NZ_VOSJ01000001.1"/>
</dbReference>
<protein>
    <submittedName>
        <fullName evidence="7">Aldehyde dehydrogenase family protein</fullName>
    </submittedName>
</protein>
<evidence type="ECO:0000256" key="2">
    <source>
        <dbReference type="ARBA" id="ARBA00023002"/>
    </source>
</evidence>
<gene>
    <name evidence="7" type="ORF">FS320_00120</name>
</gene>
<reference evidence="7 8" key="1">
    <citation type="journal article" date="2019" name="Syst. Appl. Microbiol.">
        <title>Microvirga tunisiensis sp. nov., a root nodule symbiotic bacterium isolated from Lupinus micranthus and L. luteus grown in Northern Tunisia.</title>
        <authorList>
            <person name="Msaddak A."/>
            <person name="Rejili M."/>
            <person name="Duran D."/>
            <person name="Mars M."/>
            <person name="Palacios J.M."/>
            <person name="Ruiz-Argueso T."/>
            <person name="Rey L."/>
            <person name="Imperial J."/>
        </authorList>
    </citation>
    <scope>NUCLEOTIDE SEQUENCE [LARGE SCALE GENOMIC DNA]</scope>
    <source>
        <strain evidence="7 8">Lmie10</strain>
    </source>
</reference>
<dbReference type="Proteomes" id="UP000403266">
    <property type="component" value="Unassembled WGS sequence"/>
</dbReference>
<comment type="similarity">
    <text evidence="1 5">Belongs to the aldehyde dehydrogenase family.</text>
</comment>
<dbReference type="InterPro" id="IPR016162">
    <property type="entry name" value="Ald_DH_N"/>
</dbReference>
<keyword evidence="3" id="KW-0558">Oxidation</keyword>
<evidence type="ECO:0000259" key="6">
    <source>
        <dbReference type="Pfam" id="PF00171"/>
    </source>
</evidence>
<evidence type="ECO:0000256" key="5">
    <source>
        <dbReference type="RuleBase" id="RU003345"/>
    </source>
</evidence>
<proteinExistence type="inferred from homology"/>
<dbReference type="EMBL" id="VOSK01000001">
    <property type="protein sequence ID" value="MPR23668.1"/>
    <property type="molecule type" value="Genomic_DNA"/>
</dbReference>
<name>A0A5N7MAH1_9HYPH</name>
<evidence type="ECO:0000256" key="1">
    <source>
        <dbReference type="ARBA" id="ARBA00009986"/>
    </source>
</evidence>
<dbReference type="Pfam" id="PF00171">
    <property type="entry name" value="Aldedh"/>
    <property type="match status" value="1"/>
</dbReference>
<dbReference type="Gene3D" id="3.40.605.10">
    <property type="entry name" value="Aldehyde Dehydrogenase, Chain A, domain 1"/>
    <property type="match status" value="1"/>
</dbReference>
<dbReference type="FunFam" id="3.40.309.10:FF:000012">
    <property type="entry name" value="Betaine aldehyde dehydrogenase"/>
    <property type="match status" value="1"/>
</dbReference>
<dbReference type="OrthoDB" id="9812625at2"/>
<dbReference type="PANTHER" id="PTHR42804:SF1">
    <property type="entry name" value="ALDEHYDE DEHYDROGENASE-RELATED"/>
    <property type="match status" value="1"/>
</dbReference>
<evidence type="ECO:0000256" key="4">
    <source>
        <dbReference type="PROSITE-ProRule" id="PRU10007"/>
    </source>
</evidence>
<evidence type="ECO:0000256" key="3">
    <source>
        <dbReference type="ARBA" id="ARBA00023097"/>
    </source>
</evidence>